<evidence type="ECO:0000313" key="3">
    <source>
        <dbReference type="Proteomes" id="UP001472677"/>
    </source>
</evidence>
<dbReference type="EMBL" id="JBBPBM010000005">
    <property type="protein sequence ID" value="KAK8584262.1"/>
    <property type="molecule type" value="Genomic_DNA"/>
</dbReference>
<feature type="compositionally biased region" description="Low complexity" evidence="1">
    <location>
        <begin position="176"/>
        <end position="206"/>
    </location>
</feature>
<keyword evidence="3" id="KW-1185">Reference proteome</keyword>
<evidence type="ECO:0000313" key="2">
    <source>
        <dbReference type="EMBL" id="KAK8584262.1"/>
    </source>
</evidence>
<sequence length="407" mass="46673">MALISIPTDHIKLRKEISLEKKPPLMLKDYLLRDDLSSCSSNGFKSFPRQRCCTTVRFLLETELKKSKDSYSTTTKRLVKRSRSKAGATTISALQRASEAVLNAVKLLPFPSINSSSPSLKRNCSRKPHFTRSFSRKLFKRSFWRKADKENDGGEIRRCKMFREFLEEKNQPSDQNTSTNVVTTADTSASTMTASRVSSNSSSNSRAESEFMRTFYSLGAEQDWANEEGKEQFSPVSILDCPFDDEEEDNSHSEEGSPHVEGTKQKLMQKVRRFDSLAQLEPVDLEKRIAMTEHEADDDREGDEKLVKLLKAKIPSEIFKFVDSNLLLDCFRETGLEDLKMVEDWVNGNCEDVFVGWEMEEGRKSYLKETERNENWRNFNEENQDVGSAVELEVFSSLVDELLTDFF</sequence>
<feature type="region of interest" description="Disordered" evidence="1">
    <location>
        <begin position="167"/>
        <end position="208"/>
    </location>
</feature>
<evidence type="ECO:0000256" key="1">
    <source>
        <dbReference type="SAM" id="MobiDB-lite"/>
    </source>
</evidence>
<organism evidence="2 3">
    <name type="scientific">Hibiscus sabdariffa</name>
    <name type="common">roselle</name>
    <dbReference type="NCBI Taxonomy" id="183260"/>
    <lineage>
        <taxon>Eukaryota</taxon>
        <taxon>Viridiplantae</taxon>
        <taxon>Streptophyta</taxon>
        <taxon>Embryophyta</taxon>
        <taxon>Tracheophyta</taxon>
        <taxon>Spermatophyta</taxon>
        <taxon>Magnoliopsida</taxon>
        <taxon>eudicotyledons</taxon>
        <taxon>Gunneridae</taxon>
        <taxon>Pentapetalae</taxon>
        <taxon>rosids</taxon>
        <taxon>malvids</taxon>
        <taxon>Malvales</taxon>
        <taxon>Malvaceae</taxon>
        <taxon>Malvoideae</taxon>
        <taxon>Hibiscus</taxon>
    </lineage>
</organism>
<accession>A0ABR2FQ75</accession>
<dbReference type="Proteomes" id="UP001472677">
    <property type="component" value="Unassembled WGS sequence"/>
</dbReference>
<dbReference type="PANTHER" id="PTHR33623:SF4">
    <property type="entry name" value="DUF4378 DOMAIN-CONTAINING PROTEIN"/>
    <property type="match status" value="1"/>
</dbReference>
<name>A0ABR2FQ75_9ROSI</name>
<gene>
    <name evidence="2" type="ORF">V6N12_068508</name>
</gene>
<feature type="compositionally biased region" description="Basic and acidic residues" evidence="1">
    <location>
        <begin position="250"/>
        <end position="263"/>
    </location>
</feature>
<dbReference type="PANTHER" id="PTHR33623">
    <property type="entry name" value="OS04G0572500 PROTEIN"/>
    <property type="match status" value="1"/>
</dbReference>
<evidence type="ECO:0008006" key="4">
    <source>
        <dbReference type="Google" id="ProtNLM"/>
    </source>
</evidence>
<reference evidence="2 3" key="1">
    <citation type="journal article" date="2024" name="G3 (Bethesda)">
        <title>Genome assembly of Hibiscus sabdariffa L. provides insights into metabolisms of medicinal natural products.</title>
        <authorList>
            <person name="Kim T."/>
        </authorList>
    </citation>
    <scope>NUCLEOTIDE SEQUENCE [LARGE SCALE GENOMIC DNA]</scope>
    <source>
        <strain evidence="2">TK-2024</strain>
        <tissue evidence="2">Old leaves</tissue>
    </source>
</reference>
<feature type="region of interest" description="Disordered" evidence="1">
    <location>
        <begin position="243"/>
        <end position="263"/>
    </location>
</feature>
<comment type="caution">
    <text evidence="2">The sequence shown here is derived from an EMBL/GenBank/DDBJ whole genome shotgun (WGS) entry which is preliminary data.</text>
</comment>
<proteinExistence type="predicted"/>
<protein>
    <recommendedName>
        <fullName evidence="4">DUF4378 domain-containing protein</fullName>
    </recommendedName>
</protein>